<sequence>MKYRSDSGCGYFIILAQLKNNKLTVNMKNDNQPEDHKLSELSIEELTKEEKKRSAAHIAFCIIMGMLVLACIYVTIKKGFNGITPLPLAFFPLYLIIRKSWQNARKELQSRKSS</sequence>
<evidence type="ECO:0000313" key="5">
    <source>
        <dbReference type="Proteomes" id="UP000238534"/>
    </source>
</evidence>
<dbReference type="AlphaFoldDB" id="A0A2S9CX31"/>
<keyword evidence="1" id="KW-0472">Membrane</keyword>
<organism evidence="2 5">
    <name type="scientific">Chryseobacterium culicis</name>
    <dbReference type="NCBI Taxonomy" id="680127"/>
    <lineage>
        <taxon>Bacteria</taxon>
        <taxon>Pseudomonadati</taxon>
        <taxon>Bacteroidota</taxon>
        <taxon>Flavobacteriia</taxon>
        <taxon>Flavobacteriales</taxon>
        <taxon>Weeksellaceae</taxon>
        <taxon>Chryseobacterium group</taxon>
        <taxon>Chryseobacterium</taxon>
    </lineage>
</organism>
<keyword evidence="1" id="KW-1133">Transmembrane helix</keyword>
<dbReference type="EMBL" id="PCPP01000001">
    <property type="protein sequence ID" value="PRB85034.1"/>
    <property type="molecule type" value="Genomic_DNA"/>
</dbReference>
<proteinExistence type="predicted"/>
<evidence type="ECO:0008006" key="6">
    <source>
        <dbReference type="Google" id="ProtNLM"/>
    </source>
</evidence>
<keyword evidence="4" id="KW-1185">Reference proteome</keyword>
<gene>
    <name evidence="2" type="ORF">CQ022_01850</name>
    <name evidence="3" type="ORF">CQ033_11140</name>
</gene>
<feature type="transmembrane region" description="Helical" evidence="1">
    <location>
        <begin position="82"/>
        <end position="101"/>
    </location>
</feature>
<protein>
    <recommendedName>
        <fullName evidence="6">Redox-active disulfide protein 2</fullName>
    </recommendedName>
</protein>
<dbReference type="RefSeq" id="WP_105682619.1">
    <property type="nucleotide sequence ID" value="NZ_JBBGZD010000001.1"/>
</dbReference>
<dbReference type="Proteomes" id="UP000238325">
    <property type="component" value="Unassembled WGS sequence"/>
</dbReference>
<evidence type="ECO:0000313" key="3">
    <source>
        <dbReference type="EMBL" id="PRB91242.1"/>
    </source>
</evidence>
<evidence type="ECO:0000256" key="1">
    <source>
        <dbReference type="SAM" id="Phobius"/>
    </source>
</evidence>
<dbReference type="EMBL" id="PCPH01000002">
    <property type="protein sequence ID" value="PRB91242.1"/>
    <property type="molecule type" value="Genomic_DNA"/>
</dbReference>
<keyword evidence="1" id="KW-0812">Transmembrane</keyword>
<dbReference type="Proteomes" id="UP000238534">
    <property type="component" value="Unassembled WGS sequence"/>
</dbReference>
<feature type="transmembrane region" description="Helical" evidence="1">
    <location>
        <begin position="55"/>
        <end position="76"/>
    </location>
</feature>
<name>A0A2S9CX31_CHRCI</name>
<comment type="caution">
    <text evidence="2">The sequence shown here is derived from an EMBL/GenBank/DDBJ whole genome shotgun (WGS) entry which is preliminary data.</text>
</comment>
<evidence type="ECO:0000313" key="2">
    <source>
        <dbReference type="EMBL" id="PRB85034.1"/>
    </source>
</evidence>
<evidence type="ECO:0000313" key="4">
    <source>
        <dbReference type="Proteomes" id="UP000238325"/>
    </source>
</evidence>
<reference evidence="4 5" key="1">
    <citation type="submission" date="2017-09" db="EMBL/GenBank/DDBJ databases">
        <title>Genomic, metabolic, and phenotypic characteristics of bacterial isolates from the natural microbiome of the model nematode Caenorhabditis elegans.</title>
        <authorList>
            <person name="Zimmermann J."/>
            <person name="Obeng N."/>
            <person name="Yang W."/>
            <person name="Obeng O."/>
            <person name="Kissoyan K."/>
            <person name="Pees B."/>
            <person name="Dirksen P."/>
            <person name="Hoppner M."/>
            <person name="Franke A."/>
            <person name="Rosenstiel P."/>
            <person name="Leippe M."/>
            <person name="Dierking K."/>
            <person name="Kaleta C."/>
            <person name="Schulenburg H."/>
        </authorList>
    </citation>
    <scope>NUCLEOTIDE SEQUENCE [LARGE SCALE GENOMIC DNA]</scope>
    <source>
        <strain evidence="2 5">MYb25</strain>
        <strain evidence="3 4">MYb44</strain>
    </source>
</reference>
<accession>A0A2S9CX31</accession>